<feature type="non-terminal residue" evidence="1">
    <location>
        <position position="83"/>
    </location>
</feature>
<evidence type="ECO:0000313" key="1">
    <source>
        <dbReference type="EMBL" id="CAG8654733.1"/>
    </source>
</evidence>
<feature type="non-terminal residue" evidence="1">
    <location>
        <position position="1"/>
    </location>
</feature>
<reference evidence="1" key="1">
    <citation type="submission" date="2021-06" db="EMBL/GenBank/DDBJ databases">
        <authorList>
            <person name="Kallberg Y."/>
            <person name="Tangrot J."/>
            <person name="Rosling A."/>
        </authorList>
    </citation>
    <scope>NUCLEOTIDE SEQUENCE</scope>
    <source>
        <strain evidence="1">AU212A</strain>
    </source>
</reference>
<sequence>PVNKRAQATSLYIYRQCQGGHNVHQYNCAYCQYIYGTGQEQDQQQKLTSLKIDKCNKLDCLTINFNNTSLSNLFGDNNSNFNR</sequence>
<protein>
    <submittedName>
        <fullName evidence="1">5103_t:CDS:1</fullName>
    </submittedName>
</protein>
<name>A0ACA9NFR8_9GLOM</name>
<gene>
    <name evidence="1" type="ORF">SCALOS_LOCUS8796</name>
</gene>
<dbReference type="EMBL" id="CAJVPM010024671">
    <property type="protein sequence ID" value="CAG8654733.1"/>
    <property type="molecule type" value="Genomic_DNA"/>
</dbReference>
<keyword evidence="2" id="KW-1185">Reference proteome</keyword>
<accession>A0ACA9NFR8</accession>
<organism evidence="1 2">
    <name type="scientific">Scutellospora calospora</name>
    <dbReference type="NCBI Taxonomy" id="85575"/>
    <lineage>
        <taxon>Eukaryota</taxon>
        <taxon>Fungi</taxon>
        <taxon>Fungi incertae sedis</taxon>
        <taxon>Mucoromycota</taxon>
        <taxon>Glomeromycotina</taxon>
        <taxon>Glomeromycetes</taxon>
        <taxon>Diversisporales</taxon>
        <taxon>Gigasporaceae</taxon>
        <taxon>Scutellospora</taxon>
    </lineage>
</organism>
<evidence type="ECO:0000313" key="2">
    <source>
        <dbReference type="Proteomes" id="UP000789860"/>
    </source>
</evidence>
<proteinExistence type="predicted"/>
<dbReference type="Proteomes" id="UP000789860">
    <property type="component" value="Unassembled WGS sequence"/>
</dbReference>
<comment type="caution">
    <text evidence="1">The sequence shown here is derived from an EMBL/GenBank/DDBJ whole genome shotgun (WGS) entry which is preliminary data.</text>
</comment>